<name>A0A0A9YBZ9_LYGHE</name>
<gene>
    <name evidence="2" type="ORF">CM83_36182</name>
</gene>
<proteinExistence type="predicted"/>
<protein>
    <recommendedName>
        <fullName evidence="1">DUF7623 domain-containing protein</fullName>
    </recommendedName>
</protein>
<sequence>MNDVAYKLAREMLYHDREDYLNEEPAPGVVLEVLPLCEDSVFHALEVRRAILKMSDVEEHLHALTQRQIHEVEERLNNRAAELAVAQQNEDLSKLAPAPHGVPVALLKAHEHDSFVALLPAYREAKALHNKLG</sequence>
<evidence type="ECO:0000313" key="2">
    <source>
        <dbReference type="EMBL" id="JAG29141.1"/>
    </source>
</evidence>
<dbReference type="InterPro" id="IPR056040">
    <property type="entry name" value="DUF7623"/>
</dbReference>
<dbReference type="AlphaFoldDB" id="A0A0A9YBZ9"/>
<dbReference type="EMBL" id="GBHO01014463">
    <property type="protein sequence ID" value="JAG29141.1"/>
    <property type="molecule type" value="Transcribed_RNA"/>
</dbReference>
<reference evidence="2" key="2">
    <citation type="submission" date="2014-07" db="EMBL/GenBank/DDBJ databases">
        <authorList>
            <person name="Hull J."/>
        </authorList>
    </citation>
    <scope>NUCLEOTIDE SEQUENCE</scope>
</reference>
<organism evidence="2">
    <name type="scientific">Lygus hesperus</name>
    <name type="common">Western plant bug</name>
    <dbReference type="NCBI Taxonomy" id="30085"/>
    <lineage>
        <taxon>Eukaryota</taxon>
        <taxon>Metazoa</taxon>
        <taxon>Ecdysozoa</taxon>
        <taxon>Arthropoda</taxon>
        <taxon>Hexapoda</taxon>
        <taxon>Insecta</taxon>
        <taxon>Pterygota</taxon>
        <taxon>Neoptera</taxon>
        <taxon>Paraneoptera</taxon>
        <taxon>Hemiptera</taxon>
        <taxon>Heteroptera</taxon>
        <taxon>Panheteroptera</taxon>
        <taxon>Cimicomorpha</taxon>
        <taxon>Miridae</taxon>
        <taxon>Mirini</taxon>
        <taxon>Lygus</taxon>
    </lineage>
</organism>
<accession>A0A0A9YBZ9</accession>
<feature type="domain" description="DUF7623" evidence="1">
    <location>
        <begin position="21"/>
        <end position="91"/>
    </location>
</feature>
<reference evidence="2" key="1">
    <citation type="journal article" date="2014" name="PLoS ONE">
        <title>Transcriptome-Based Identification of ABC Transporters in the Western Tarnished Plant Bug Lygus hesperus.</title>
        <authorList>
            <person name="Hull J.J."/>
            <person name="Chaney K."/>
            <person name="Geib S.M."/>
            <person name="Fabrick J.A."/>
            <person name="Brent C.S."/>
            <person name="Walsh D."/>
            <person name="Lavine L.C."/>
        </authorList>
    </citation>
    <scope>NUCLEOTIDE SEQUENCE</scope>
</reference>
<dbReference type="Pfam" id="PF24610">
    <property type="entry name" value="DUF7623"/>
    <property type="match status" value="1"/>
</dbReference>
<evidence type="ECO:0000259" key="1">
    <source>
        <dbReference type="Pfam" id="PF24610"/>
    </source>
</evidence>